<comment type="subcellular location">
    <subcellularLocation>
        <location evidence="1">Nucleus</location>
    </subcellularLocation>
</comment>
<dbReference type="AlphaFoldDB" id="L2GNC6"/>
<dbReference type="RefSeq" id="XP_007603892.1">
    <property type="nucleotide sequence ID" value="XM_007603830.1"/>
</dbReference>
<evidence type="ECO:0000313" key="7">
    <source>
        <dbReference type="Proteomes" id="UP000011082"/>
    </source>
</evidence>
<evidence type="ECO:0000256" key="5">
    <source>
        <dbReference type="ARBA" id="ARBA00023242"/>
    </source>
</evidence>
<dbReference type="OrthoDB" id="76676at2759"/>
<dbReference type="EMBL" id="JH370132">
    <property type="protein sequence ID" value="ELA42341.1"/>
    <property type="molecule type" value="Genomic_DNA"/>
</dbReference>
<dbReference type="VEuPathDB" id="MicrosporidiaDB:VICG_00439"/>
<dbReference type="HOGENOM" id="CLU_091940_0_0_1"/>
<sequence>MKQFNLIYSPNDSEMYLFNDLDLSKLSEPLTIEREEQVQEEEQVFEKKKSEVVEYEDENYVSLREREQDPFVIVDCESRTMCGKFQNISDSASMYFALINVGNSLRVVPISKWYRFVQKNQFSEGDVDGLEKNLGHIEIETEESESQHEIDYDNVFDDDDGDMNEVYVYKEKELSTSGRKMQGLVECYEENINEEVKEEAEEKPEAVENAKKAKVDTEYVKKLTNDDIRRAFKGRKISVKDLLLNLRSNFKMDESEKNLIRNFLKESCTFETDSVTGDKIFKLKK</sequence>
<protein>
    <recommendedName>
        <fullName evidence="8">Transcription initiation factor IIF subunit alpha</fullName>
    </recommendedName>
</protein>
<dbReference type="GO" id="GO:0003677">
    <property type="term" value="F:DNA binding"/>
    <property type="evidence" value="ECO:0007669"/>
    <property type="project" value="UniProtKB-KW"/>
</dbReference>
<dbReference type="STRING" id="993615.L2GNC6"/>
<accession>L2GNC6</accession>
<evidence type="ECO:0000256" key="2">
    <source>
        <dbReference type="ARBA" id="ARBA00023015"/>
    </source>
</evidence>
<dbReference type="GeneID" id="19881157"/>
<dbReference type="InterPro" id="IPR011039">
    <property type="entry name" value="TFIIF_interaction"/>
</dbReference>
<dbReference type="Proteomes" id="UP000011082">
    <property type="component" value="Unassembled WGS sequence"/>
</dbReference>
<keyword evidence="4" id="KW-0804">Transcription</keyword>
<dbReference type="OMA" id="RFIKERC"/>
<keyword evidence="5" id="KW-0539">Nucleus</keyword>
<dbReference type="GO" id="GO:0006367">
    <property type="term" value="P:transcription initiation at RNA polymerase II promoter"/>
    <property type="evidence" value="ECO:0007669"/>
    <property type="project" value="InterPro"/>
</dbReference>
<evidence type="ECO:0000256" key="3">
    <source>
        <dbReference type="ARBA" id="ARBA00023125"/>
    </source>
</evidence>
<keyword evidence="7" id="KW-1185">Reference proteome</keyword>
<keyword evidence="3" id="KW-0238">DNA-binding</keyword>
<organism evidence="6 7">
    <name type="scientific">Vittaforma corneae (strain ATCC 50505)</name>
    <name type="common">Microsporidian parasite</name>
    <name type="synonym">Nosema corneum</name>
    <dbReference type="NCBI Taxonomy" id="993615"/>
    <lineage>
        <taxon>Eukaryota</taxon>
        <taxon>Fungi</taxon>
        <taxon>Fungi incertae sedis</taxon>
        <taxon>Microsporidia</taxon>
        <taxon>Nosematidae</taxon>
        <taxon>Vittaforma</taxon>
    </lineage>
</organism>
<evidence type="ECO:0008006" key="8">
    <source>
        <dbReference type="Google" id="ProtNLM"/>
    </source>
</evidence>
<name>L2GNC6_VITCO</name>
<gene>
    <name evidence="6" type="ORF">VICG_00439</name>
</gene>
<proteinExistence type="predicted"/>
<dbReference type="GO" id="GO:0005634">
    <property type="term" value="C:nucleus"/>
    <property type="evidence" value="ECO:0007669"/>
    <property type="project" value="UniProtKB-SubCell"/>
</dbReference>
<evidence type="ECO:0000256" key="4">
    <source>
        <dbReference type="ARBA" id="ARBA00023163"/>
    </source>
</evidence>
<keyword evidence="2" id="KW-0805">Transcription regulation</keyword>
<dbReference type="InParanoid" id="L2GNC6"/>
<reference evidence="7" key="1">
    <citation type="submission" date="2011-05" db="EMBL/GenBank/DDBJ databases">
        <title>The genome sequence of Vittaforma corneae strain ATCC 50505.</title>
        <authorList>
            <consortium name="The Broad Institute Genome Sequencing Platform"/>
            <person name="Cuomo C."/>
            <person name="Didier E."/>
            <person name="Bowers L."/>
            <person name="Young S.K."/>
            <person name="Zeng Q."/>
            <person name="Gargeya S."/>
            <person name="Fitzgerald M."/>
            <person name="Haas B."/>
            <person name="Abouelleil A."/>
            <person name="Alvarado L."/>
            <person name="Arachchi H.M."/>
            <person name="Berlin A."/>
            <person name="Chapman S.B."/>
            <person name="Gearin G."/>
            <person name="Goldberg J."/>
            <person name="Griggs A."/>
            <person name="Gujja S."/>
            <person name="Hansen M."/>
            <person name="Heiman D."/>
            <person name="Howarth C."/>
            <person name="Larimer J."/>
            <person name="Lui A."/>
            <person name="MacDonald P.J.P."/>
            <person name="McCowen C."/>
            <person name="Montmayeur A."/>
            <person name="Murphy C."/>
            <person name="Neiman D."/>
            <person name="Pearson M."/>
            <person name="Priest M."/>
            <person name="Roberts A."/>
            <person name="Saif S."/>
            <person name="Shea T."/>
            <person name="Sisk P."/>
            <person name="Stolte C."/>
            <person name="Sykes S."/>
            <person name="Wortman J."/>
            <person name="Nusbaum C."/>
            <person name="Birren B."/>
        </authorList>
    </citation>
    <scope>NUCLEOTIDE SEQUENCE [LARGE SCALE GENOMIC DNA]</scope>
    <source>
        <strain evidence="7">ATCC 50505</strain>
    </source>
</reference>
<evidence type="ECO:0000256" key="1">
    <source>
        <dbReference type="ARBA" id="ARBA00004123"/>
    </source>
</evidence>
<evidence type="ECO:0000313" key="6">
    <source>
        <dbReference type="EMBL" id="ELA42341.1"/>
    </source>
</evidence>
<dbReference type="SUPFAM" id="SSF50916">
    <property type="entry name" value="Rap30/74 interaction domains"/>
    <property type="match status" value="1"/>
</dbReference>